<feature type="domain" description="Histidine kinase" evidence="6">
    <location>
        <begin position="976"/>
        <end position="1192"/>
    </location>
</feature>
<dbReference type="SUPFAM" id="SSF55874">
    <property type="entry name" value="ATPase domain of HSP90 chaperone/DNA topoisomerase II/histidine kinase"/>
    <property type="match status" value="1"/>
</dbReference>
<dbReference type="SUPFAM" id="SSF63829">
    <property type="entry name" value="Calcium-dependent phosphotriesterase"/>
    <property type="match status" value="3"/>
</dbReference>
<dbReference type="InterPro" id="IPR036097">
    <property type="entry name" value="HisK_dim/P_sf"/>
</dbReference>
<gene>
    <name evidence="7" type="ORF">BST85_09965</name>
</gene>
<keyword evidence="5" id="KW-1133">Transmembrane helix</keyword>
<dbReference type="SMART" id="SM00387">
    <property type="entry name" value="HATPase_c"/>
    <property type="match status" value="1"/>
</dbReference>
<dbReference type="Pfam" id="PF07494">
    <property type="entry name" value="Reg_prop"/>
    <property type="match status" value="7"/>
</dbReference>
<evidence type="ECO:0000256" key="4">
    <source>
        <dbReference type="SAM" id="Coils"/>
    </source>
</evidence>
<dbReference type="InterPro" id="IPR003594">
    <property type="entry name" value="HATPase_dom"/>
</dbReference>
<reference evidence="7 8" key="1">
    <citation type="submission" date="2016-11" db="EMBL/GenBank/DDBJ databases">
        <title>Trade-off between light-utilization and light-protection in marine flavobacteria.</title>
        <authorList>
            <person name="Kumagai Y."/>
        </authorList>
    </citation>
    <scope>NUCLEOTIDE SEQUENCE [LARGE SCALE GENOMIC DNA]</scope>
    <source>
        <strain evidence="7 8">NBRC 107741</strain>
    </source>
</reference>
<dbReference type="InterPro" id="IPR003661">
    <property type="entry name" value="HisK_dim/P_dom"/>
</dbReference>
<dbReference type="EC" id="2.7.13.3" evidence="2"/>
<keyword evidence="5" id="KW-0812">Transmembrane</keyword>
<evidence type="ECO:0000259" key="6">
    <source>
        <dbReference type="PROSITE" id="PS50109"/>
    </source>
</evidence>
<feature type="transmembrane region" description="Helical" evidence="5">
    <location>
        <begin position="906"/>
        <end position="924"/>
    </location>
</feature>
<dbReference type="InterPro" id="IPR011123">
    <property type="entry name" value="Y_Y_Y"/>
</dbReference>
<evidence type="ECO:0000313" key="7">
    <source>
        <dbReference type="EMBL" id="PQB05172.1"/>
    </source>
</evidence>
<comment type="caution">
    <text evidence="7">The sequence shown here is derived from an EMBL/GenBank/DDBJ whole genome shotgun (WGS) entry which is preliminary data.</text>
</comment>
<dbReference type="AlphaFoldDB" id="A0A2S7KRC2"/>
<dbReference type="Gene3D" id="2.60.40.10">
    <property type="entry name" value="Immunoglobulins"/>
    <property type="match status" value="1"/>
</dbReference>
<keyword evidence="5" id="KW-0472">Membrane</keyword>
<dbReference type="SUPFAM" id="SSF47384">
    <property type="entry name" value="Homodimeric domain of signal transducing histidine kinase"/>
    <property type="match status" value="1"/>
</dbReference>
<evidence type="ECO:0000256" key="3">
    <source>
        <dbReference type="ARBA" id="ARBA00022553"/>
    </source>
</evidence>
<protein>
    <recommendedName>
        <fullName evidence="2">histidine kinase</fullName>
        <ecNumber evidence="2">2.7.13.3</ecNumber>
    </recommendedName>
</protein>
<proteinExistence type="predicted"/>
<keyword evidence="4" id="KW-0175">Coiled coil</keyword>
<dbReference type="InterPro" id="IPR011110">
    <property type="entry name" value="Reg_prop"/>
</dbReference>
<organism evidence="7 8">
    <name type="scientific">Aureitalea marina</name>
    <dbReference type="NCBI Taxonomy" id="930804"/>
    <lineage>
        <taxon>Bacteria</taxon>
        <taxon>Pseudomonadati</taxon>
        <taxon>Bacteroidota</taxon>
        <taxon>Flavobacteriia</taxon>
        <taxon>Flavobacteriales</taxon>
        <taxon>Flavobacteriaceae</taxon>
        <taxon>Aureitalea</taxon>
    </lineage>
</organism>
<comment type="catalytic activity">
    <reaction evidence="1">
        <text>ATP + protein L-histidine = ADP + protein N-phospho-L-histidine.</text>
        <dbReference type="EC" id="2.7.13.3"/>
    </reaction>
</comment>
<evidence type="ECO:0000256" key="5">
    <source>
        <dbReference type="SAM" id="Phobius"/>
    </source>
</evidence>
<dbReference type="InterPro" id="IPR005467">
    <property type="entry name" value="His_kinase_dom"/>
</dbReference>
<dbReference type="Gene3D" id="3.30.565.10">
    <property type="entry name" value="Histidine kinase-like ATPase, C-terminal domain"/>
    <property type="match status" value="1"/>
</dbReference>
<dbReference type="InterPro" id="IPR015943">
    <property type="entry name" value="WD40/YVTN_repeat-like_dom_sf"/>
</dbReference>
<dbReference type="PANTHER" id="PTHR43547">
    <property type="entry name" value="TWO-COMPONENT HISTIDINE KINASE"/>
    <property type="match status" value="1"/>
</dbReference>
<evidence type="ECO:0000256" key="1">
    <source>
        <dbReference type="ARBA" id="ARBA00000085"/>
    </source>
</evidence>
<dbReference type="InterPro" id="IPR036890">
    <property type="entry name" value="HATPase_C_sf"/>
</dbReference>
<dbReference type="Gene3D" id="1.10.287.130">
    <property type="match status" value="1"/>
</dbReference>
<keyword evidence="3" id="KW-0597">Phosphoprotein</keyword>
<dbReference type="EMBL" id="MQUB01000001">
    <property type="protein sequence ID" value="PQB05172.1"/>
    <property type="molecule type" value="Genomic_DNA"/>
</dbReference>
<feature type="coiled-coil region" evidence="4">
    <location>
        <begin position="928"/>
        <end position="973"/>
    </location>
</feature>
<dbReference type="Pfam" id="PF02518">
    <property type="entry name" value="HATPase_c"/>
    <property type="match status" value="1"/>
</dbReference>
<dbReference type="PROSITE" id="PS50109">
    <property type="entry name" value="HIS_KIN"/>
    <property type="match status" value="1"/>
</dbReference>
<dbReference type="PANTHER" id="PTHR43547:SF2">
    <property type="entry name" value="HYBRID SIGNAL TRANSDUCTION HISTIDINE KINASE C"/>
    <property type="match status" value="1"/>
</dbReference>
<dbReference type="PRINTS" id="PR00344">
    <property type="entry name" value="BCTRLSENSOR"/>
</dbReference>
<dbReference type="Pfam" id="PF07495">
    <property type="entry name" value="Y_Y_Y"/>
    <property type="match status" value="1"/>
</dbReference>
<dbReference type="RefSeq" id="WP_104813106.1">
    <property type="nucleotide sequence ID" value="NZ_MQUB01000001.1"/>
</dbReference>
<dbReference type="OrthoDB" id="9809670at2"/>
<dbReference type="SMART" id="SM00388">
    <property type="entry name" value="HisKA"/>
    <property type="match status" value="1"/>
</dbReference>
<name>A0A2S7KRC2_9FLAO</name>
<dbReference type="CDD" id="cd00075">
    <property type="entry name" value="HATPase"/>
    <property type="match status" value="1"/>
</dbReference>
<dbReference type="CDD" id="cd00082">
    <property type="entry name" value="HisKA"/>
    <property type="match status" value="1"/>
</dbReference>
<dbReference type="InterPro" id="IPR013783">
    <property type="entry name" value="Ig-like_fold"/>
</dbReference>
<dbReference type="Gene3D" id="2.130.10.10">
    <property type="entry name" value="YVTN repeat-like/Quinoprotein amine dehydrogenase"/>
    <property type="match status" value="6"/>
</dbReference>
<sequence length="1192" mass="133012">MESRKYGLFPLFLIALFCLSCGDRDRNDSLLQDATNQSDVSNEPLVLQQDKDSAGIVNHFGTIIQTGSPLRIQPEIIKKSALATANPVGIGVLAPNKLEENSIPFSTTKKSIPYKLLLEPKNNSSQDSPWLLNGIGDTLLTGVPLSLAGERILRKQLPRKRALSPKYKNTSIPFDIKSLDVTGGMLTSYVYCVFQDSKKRIWVGSYNGLSMYDGQSFTHYTKEQGLASNFIWKVSEDVNGHILIGTRGDGTEGGLSIYDGLSFTNISEKEGLPHHFVTDIYPDKDGGYWLGTYQGAVYYNGFSFTLFTTFEGLPHNRVYAITGDEEGNIYFGTEGGLAIYNGKNFRLLQQANGLQSESVRALFIDSKSALWIGSQKGVYRYTEDTLYTFADTQARMGMITAIVEDHDGSIWIASSTSGIFEYRNNQFYRYGEKEGLVSDDIIELYVDTDNHLWFASDGGGLGIFRHDSFSYLTPKSGIVVPGYKALLEDRQNNVWIGSDSGGASVIKKDELLSFTTQTGLLSNNITDLAEDAQGTIWLATREALSAYNGTHLTNYTTEHGLSSASVNCVYVDQQNHIWAGTAEGITLFKGDEIHYYKEENGFLNNTVNDITADSTGIIWMATNAGLARYDGETFTYYGEGEGLSENTINTLFVDTDGLLWIGTLGGGISTFDGEKFNSYTTSDGLSDNVVWALQQDSNKRIWATTEKGITVFTPNTVASNSSTPFSIRSYFESDGLPELSFFGGDALLDSQGTLWLSNVVNITKKSPEMLRETPAVPSLFLNRIELNDTFYDFNAIENQEGLPFTFSKTLPFYNLPLDLVAQPSQKQCSFFFSAIDWIAPHSVQFSHTIEELEQGWSKPSYENKADYRNLSYGSYTFKVKAMGASGIWSPEYTYRFKILPPWWHTWWARTCYAFLVILLLYSYVRMRLRTLKKRQQELLSQVRVATKEIRQQKEEIELQKEDLQEANNMKNKMFSVIAHDLRGPFGQLKMGLMLLEQGDLSKVERKEIISMLGRDHENTSALLDNLLEWSIAQKGEMIFEPSSQQIQPLVAQNITLFNKEAKRKGVLLSNKVPSSLKAYFDRNMVQTVLRNLISNAIKFTTAGDRITIEGKIMEGTICITVKDTGIGIPEEKVKKLFKKNKNFTTYGTDNEKGSGLGLELCNSLILKNGGSIQAFSVEGVGTTISFTLPTTT</sequence>
<evidence type="ECO:0000313" key="8">
    <source>
        <dbReference type="Proteomes" id="UP000239800"/>
    </source>
</evidence>
<dbReference type="Proteomes" id="UP000239800">
    <property type="component" value="Unassembled WGS sequence"/>
</dbReference>
<dbReference type="InterPro" id="IPR004358">
    <property type="entry name" value="Sig_transdc_His_kin-like_C"/>
</dbReference>
<dbReference type="GO" id="GO:0000155">
    <property type="term" value="F:phosphorelay sensor kinase activity"/>
    <property type="evidence" value="ECO:0007669"/>
    <property type="project" value="InterPro"/>
</dbReference>
<keyword evidence="8" id="KW-1185">Reference proteome</keyword>
<evidence type="ECO:0000256" key="2">
    <source>
        <dbReference type="ARBA" id="ARBA00012438"/>
    </source>
</evidence>
<accession>A0A2S7KRC2</accession>